<feature type="transmembrane region" description="Helical" evidence="4">
    <location>
        <begin position="145"/>
        <end position="162"/>
    </location>
</feature>
<reference evidence="6" key="1">
    <citation type="submission" date="2017-02" db="EMBL/GenBank/DDBJ databases">
        <authorList>
            <person name="Regsiter A."/>
            <person name="William W."/>
        </authorList>
    </citation>
    <scope>NUCLEOTIDE SEQUENCE</scope>
    <source>
        <strain evidence="6">Bib</strain>
    </source>
</reference>
<feature type="transmembrane region" description="Helical" evidence="4">
    <location>
        <begin position="341"/>
        <end position="360"/>
    </location>
</feature>
<evidence type="ECO:0000313" key="6">
    <source>
        <dbReference type="EMBL" id="SLM15146.1"/>
    </source>
</evidence>
<feature type="transmembrane region" description="Helical" evidence="4">
    <location>
        <begin position="281"/>
        <end position="311"/>
    </location>
</feature>
<feature type="transmembrane region" description="Helical" evidence="4">
    <location>
        <begin position="223"/>
        <end position="242"/>
    </location>
</feature>
<feature type="transmembrane region" description="Helical" evidence="4">
    <location>
        <begin position="367"/>
        <end position="386"/>
    </location>
</feature>
<dbReference type="InterPro" id="IPR020846">
    <property type="entry name" value="MFS_dom"/>
</dbReference>
<accession>A0A3P3XM47</accession>
<dbReference type="InterPro" id="IPR036259">
    <property type="entry name" value="MFS_trans_sf"/>
</dbReference>
<dbReference type="InterPro" id="IPR011701">
    <property type="entry name" value="MFS"/>
</dbReference>
<evidence type="ECO:0000259" key="5">
    <source>
        <dbReference type="PROSITE" id="PS50850"/>
    </source>
</evidence>
<dbReference type="PROSITE" id="PS50850">
    <property type="entry name" value="MFS"/>
    <property type="match status" value="1"/>
</dbReference>
<evidence type="ECO:0000256" key="1">
    <source>
        <dbReference type="ARBA" id="ARBA00022692"/>
    </source>
</evidence>
<feature type="domain" description="Major facilitator superfamily (MFS) profile" evidence="5">
    <location>
        <begin position="12"/>
        <end position="391"/>
    </location>
</feature>
<keyword evidence="2 4" id="KW-1133">Transmembrane helix</keyword>
<proteinExistence type="predicted"/>
<keyword evidence="3 4" id="KW-0472">Membrane</keyword>
<dbReference type="Pfam" id="PF07690">
    <property type="entry name" value="MFS_1"/>
    <property type="match status" value="2"/>
</dbReference>
<dbReference type="AlphaFoldDB" id="A0A3P3XM47"/>
<dbReference type="EMBL" id="FWDM01000033">
    <property type="protein sequence ID" value="SLM15146.1"/>
    <property type="molecule type" value="Genomic_DNA"/>
</dbReference>
<dbReference type="GO" id="GO:0022857">
    <property type="term" value="F:transmembrane transporter activity"/>
    <property type="evidence" value="ECO:0007669"/>
    <property type="project" value="InterPro"/>
</dbReference>
<gene>
    <name evidence="6" type="ORF">SPIROBIBN47_390028</name>
</gene>
<evidence type="ECO:0000256" key="4">
    <source>
        <dbReference type="SAM" id="Phobius"/>
    </source>
</evidence>
<feature type="transmembrane region" description="Helical" evidence="4">
    <location>
        <begin position="36"/>
        <end position="58"/>
    </location>
</feature>
<organism evidence="6">
    <name type="scientific">uncultured spirochete</name>
    <dbReference type="NCBI Taxonomy" id="156406"/>
    <lineage>
        <taxon>Bacteria</taxon>
        <taxon>Pseudomonadati</taxon>
        <taxon>Spirochaetota</taxon>
        <taxon>Spirochaetia</taxon>
        <taxon>Spirochaetales</taxon>
        <taxon>environmental samples</taxon>
    </lineage>
</organism>
<feature type="transmembrane region" description="Helical" evidence="4">
    <location>
        <begin position="102"/>
        <end position="124"/>
    </location>
</feature>
<dbReference type="PANTHER" id="PTHR23518:SF2">
    <property type="entry name" value="MAJOR FACILITATOR SUPERFAMILY TRANSPORTER"/>
    <property type="match status" value="1"/>
</dbReference>
<dbReference type="PANTHER" id="PTHR23518">
    <property type="entry name" value="C-METHYLTRANSFERASE"/>
    <property type="match status" value="1"/>
</dbReference>
<evidence type="ECO:0000256" key="2">
    <source>
        <dbReference type="ARBA" id="ARBA00022989"/>
    </source>
</evidence>
<feature type="transmembrane region" description="Helical" evidence="4">
    <location>
        <begin position="168"/>
        <end position="186"/>
    </location>
</feature>
<evidence type="ECO:0000256" key="3">
    <source>
        <dbReference type="ARBA" id="ARBA00023136"/>
    </source>
</evidence>
<dbReference type="SUPFAM" id="SSF103473">
    <property type="entry name" value="MFS general substrate transporter"/>
    <property type="match status" value="1"/>
</dbReference>
<feature type="transmembrane region" description="Helical" evidence="4">
    <location>
        <begin position="79"/>
        <end position="96"/>
    </location>
</feature>
<name>A0A3P3XM47_9SPIR</name>
<sequence>MNIGDFLKRNKTMVAMVVMVILVGLGEKMAERFLPLYILAIGGSTWVVGGLNAMDNLLSALYSLPGGYAADKIGFKRSLFLFTALAMGGYLIVILFRSWQAVLVGAVFFISWTAVSLPAVMSLVSKAVPKERRALGVSIHSFFRRIPMALGPIIGGLLIGAYGTKNGVLVAFGAAFIMAGFSLFLIQRYMDNDAGEGKDRGSQKIPFKDMFNPALRSLLASDILIRFAEQIPYAFVVVWAVNSNGLTALQFGVLTTIEMVTAMLVYIPVANLSDKYGKKRFVLITFGFFTAFPVVLLFSHSFPMFVVAFIIRGLKEFGEPTRKALIMDLAPEAAKARTFGLYYLIRDVIVSIAALSSAALWNIAPAVNFLVAAGFGVAGIIVFAIFGKDLTMVSAQKAPASK</sequence>
<dbReference type="Gene3D" id="1.20.1250.20">
    <property type="entry name" value="MFS general substrate transporter like domains"/>
    <property type="match status" value="2"/>
</dbReference>
<keyword evidence="1 4" id="KW-0812">Transmembrane</keyword>
<protein>
    <recommendedName>
        <fullName evidence="5">Major facilitator superfamily (MFS) profile domain-containing protein</fullName>
    </recommendedName>
</protein>
<feature type="transmembrane region" description="Helical" evidence="4">
    <location>
        <begin position="248"/>
        <end position="269"/>
    </location>
</feature>